<accession>G2LF26</accession>
<gene>
    <name evidence="5" type="ordered locus">Cabther_A1813</name>
</gene>
<dbReference type="InterPro" id="IPR002510">
    <property type="entry name" value="Metalloprtase-TldD/E_N"/>
</dbReference>
<proteinExistence type="inferred from homology"/>
<evidence type="ECO:0000259" key="3">
    <source>
        <dbReference type="Pfam" id="PF19289"/>
    </source>
</evidence>
<dbReference type="Pfam" id="PF19290">
    <property type="entry name" value="PmbA_TldD_2nd"/>
    <property type="match status" value="1"/>
</dbReference>
<dbReference type="STRING" id="981222.Cabther_A1813"/>
<dbReference type="GO" id="GO:0006508">
    <property type="term" value="P:proteolysis"/>
    <property type="evidence" value="ECO:0007669"/>
    <property type="project" value="InterPro"/>
</dbReference>
<dbReference type="Pfam" id="PF19289">
    <property type="entry name" value="PmbA_TldD_3rd"/>
    <property type="match status" value="1"/>
</dbReference>
<evidence type="ECO:0000256" key="1">
    <source>
        <dbReference type="ARBA" id="ARBA00005836"/>
    </source>
</evidence>
<name>G2LF26_CHLTF</name>
<dbReference type="InterPro" id="IPR035068">
    <property type="entry name" value="TldD/PmbA_N"/>
</dbReference>
<dbReference type="SUPFAM" id="SSF111283">
    <property type="entry name" value="Putative modulator of DNA gyrase, PmbA/TldD"/>
    <property type="match status" value="1"/>
</dbReference>
<evidence type="ECO:0008006" key="7">
    <source>
        <dbReference type="Google" id="ProtNLM"/>
    </source>
</evidence>
<dbReference type="PANTHER" id="PTHR43421">
    <property type="entry name" value="METALLOPROTEASE PMBA"/>
    <property type="match status" value="1"/>
</dbReference>
<dbReference type="EMBL" id="CP002514">
    <property type="protein sequence ID" value="AEP12559.1"/>
    <property type="molecule type" value="Genomic_DNA"/>
</dbReference>
<feature type="domain" description="Metalloprotease TldD/E N-terminal" evidence="2">
    <location>
        <begin position="33"/>
        <end position="97"/>
    </location>
</feature>
<feature type="domain" description="Metalloprotease TldD/E central" evidence="4">
    <location>
        <begin position="130"/>
        <end position="234"/>
    </location>
</feature>
<evidence type="ECO:0000313" key="5">
    <source>
        <dbReference type="EMBL" id="AEP12559.1"/>
    </source>
</evidence>
<dbReference type="Gene3D" id="3.30.2290.10">
    <property type="entry name" value="PmbA/TldD superfamily"/>
    <property type="match status" value="1"/>
</dbReference>
<dbReference type="HOGENOM" id="CLU_026425_0_0_0"/>
<dbReference type="InterPro" id="IPR036059">
    <property type="entry name" value="TldD/PmbA_sf"/>
</dbReference>
<dbReference type="AlphaFoldDB" id="G2LF26"/>
<reference evidence="5 6" key="1">
    <citation type="journal article" date="2012" name="Environ. Microbiol.">
        <title>Complete genome of Candidatus Chloracidobacterium thermophilum, a chlorophyll-based photoheterotroph belonging to the phylum Acidobacteria.</title>
        <authorList>
            <person name="Garcia Costas A.M."/>
            <person name="Liu Z."/>
            <person name="Tomsho L.P."/>
            <person name="Schuster S.C."/>
            <person name="Ward D.M."/>
            <person name="Bryant D.A."/>
        </authorList>
    </citation>
    <scope>NUCLEOTIDE SEQUENCE [LARGE SCALE GENOMIC DNA]</scope>
    <source>
        <strain evidence="5 6">B</strain>
    </source>
</reference>
<evidence type="ECO:0000259" key="2">
    <source>
        <dbReference type="Pfam" id="PF01523"/>
    </source>
</evidence>
<protein>
    <recommendedName>
        <fullName evidence="7">TldD/PmbA family protein</fullName>
    </recommendedName>
</protein>
<dbReference type="InterPro" id="IPR047657">
    <property type="entry name" value="PmbA"/>
</dbReference>
<comment type="similarity">
    <text evidence="1">Belongs to the peptidase U62 family.</text>
</comment>
<evidence type="ECO:0000313" key="6">
    <source>
        <dbReference type="Proteomes" id="UP000006791"/>
    </source>
</evidence>
<evidence type="ECO:0000259" key="4">
    <source>
        <dbReference type="Pfam" id="PF19290"/>
    </source>
</evidence>
<keyword evidence="6" id="KW-1185">Reference proteome</keyword>
<dbReference type="KEGG" id="ctm:Cabther_A1813"/>
<dbReference type="Proteomes" id="UP000006791">
    <property type="component" value="Chromosome 1"/>
</dbReference>
<dbReference type="GO" id="GO:0005829">
    <property type="term" value="C:cytosol"/>
    <property type="evidence" value="ECO:0007669"/>
    <property type="project" value="TreeGrafter"/>
</dbReference>
<organism evidence="5 6">
    <name type="scientific">Chloracidobacterium thermophilum (strain B)</name>
    <dbReference type="NCBI Taxonomy" id="981222"/>
    <lineage>
        <taxon>Bacteria</taxon>
        <taxon>Pseudomonadati</taxon>
        <taxon>Acidobacteriota</taxon>
        <taxon>Terriglobia</taxon>
        <taxon>Terriglobales</taxon>
        <taxon>Acidobacteriaceae</taxon>
        <taxon>Chloracidobacterium</taxon>
    </lineage>
</organism>
<dbReference type="GO" id="GO:0008237">
    <property type="term" value="F:metallopeptidase activity"/>
    <property type="evidence" value="ECO:0007669"/>
    <property type="project" value="InterPro"/>
</dbReference>
<dbReference type="Pfam" id="PF01523">
    <property type="entry name" value="PmbA_TldD_1st"/>
    <property type="match status" value="1"/>
</dbReference>
<dbReference type="InterPro" id="IPR045569">
    <property type="entry name" value="Metalloprtase-TldD/E_C"/>
</dbReference>
<sequence>METHVEHTVPQSTAPDLAISVIERARRLGATAAEVIFRESIEFSASVRLGEIETVKEAGSRGLGLRVLLDGRQASVSTSDFSPAALDELVETALTLARATSVDETAGLPDPADLATEIPDLDLYDPAVLALSAEEKIRLALTAEQAAQAYDPRIVNFEGGGVDSSAGHTVLANSLGFVGEYRSTSLSLATVPVARDADGRLQRDYWYDARRRLASLEDPASVGRRAAERTIRKLGARRVPTQTCPVVFAPEVAASLIGHVFGAVSGDAIFRKASFLVGKLGEQVASALVTIIDDGRMPNGLGSRPFDGEGVPTRRTTVIREGRLESYLHNTYTARKLGERTTGNAARGLTGAPSVGVNNMYLVPGPHPPEAIIASVHHGFYVTELIGFGVNGVTGDYSRGAAGRWIENGELTFPVEEVTIAGNLLTMLKQIEMIGNDLDFRGRMAAPTLKIAEMTISGT</sequence>
<feature type="domain" description="Metalloprotease TldD/E C-terminal" evidence="3">
    <location>
        <begin position="241"/>
        <end position="458"/>
    </location>
</feature>
<dbReference type="PANTHER" id="PTHR43421:SF1">
    <property type="entry name" value="METALLOPROTEASE PMBA"/>
    <property type="match status" value="1"/>
</dbReference>
<dbReference type="InterPro" id="IPR045570">
    <property type="entry name" value="Metalloprtase-TldD/E_cen_dom"/>
</dbReference>